<dbReference type="Proteomes" id="UP000176992">
    <property type="component" value="Unassembled WGS sequence"/>
</dbReference>
<reference evidence="10 11" key="1">
    <citation type="journal article" date="2016" name="Nat. Commun.">
        <title>Thousands of microbial genomes shed light on interconnected biogeochemical processes in an aquifer system.</title>
        <authorList>
            <person name="Anantharaman K."/>
            <person name="Brown C.T."/>
            <person name="Hug L.A."/>
            <person name="Sharon I."/>
            <person name="Castelle C.J."/>
            <person name="Probst A.J."/>
            <person name="Thomas B.C."/>
            <person name="Singh A."/>
            <person name="Wilkins M.J."/>
            <person name="Karaoz U."/>
            <person name="Brodie E.L."/>
            <person name="Williams K.H."/>
            <person name="Hubbard S.S."/>
            <person name="Banfield J.F."/>
        </authorList>
    </citation>
    <scope>NUCLEOTIDE SEQUENCE [LARGE SCALE GENOMIC DNA]</scope>
</reference>
<dbReference type="GO" id="GO:0008320">
    <property type="term" value="F:protein transmembrane transporter activity"/>
    <property type="evidence" value="ECO:0007669"/>
    <property type="project" value="UniProtKB-UniRule"/>
</dbReference>
<name>A0A1F5YAF4_9BACT</name>
<comment type="caution">
    <text evidence="10">The sequence shown here is derived from an EMBL/GenBank/DDBJ whole genome shotgun (WGS) entry which is preliminary data.</text>
</comment>
<feature type="transmembrane region" description="Helical" evidence="9">
    <location>
        <begin position="28"/>
        <end position="47"/>
    </location>
</feature>
<dbReference type="Gene3D" id="1.20.5.1030">
    <property type="entry name" value="Preprotein translocase secy subunit"/>
    <property type="match status" value="1"/>
</dbReference>
<sequence length="60" mass="6788">MDRLVQFLKEVRNEVARVTWPTGNEVKGATVVVIVVCIIVAFVIWTVDKTINLGMNLIFK</sequence>
<dbReference type="InterPro" id="IPR038379">
    <property type="entry name" value="SecE_sf"/>
</dbReference>
<evidence type="ECO:0000313" key="11">
    <source>
        <dbReference type="Proteomes" id="UP000176992"/>
    </source>
</evidence>
<keyword evidence="8 9" id="KW-0472">Membrane</keyword>
<evidence type="ECO:0000313" key="10">
    <source>
        <dbReference type="EMBL" id="OGF97039.1"/>
    </source>
</evidence>
<evidence type="ECO:0000256" key="1">
    <source>
        <dbReference type="ARBA" id="ARBA00004370"/>
    </source>
</evidence>
<dbReference type="EMBL" id="MFIV01000243">
    <property type="protein sequence ID" value="OGF97039.1"/>
    <property type="molecule type" value="Genomic_DNA"/>
</dbReference>
<evidence type="ECO:0000256" key="9">
    <source>
        <dbReference type="HAMAP-Rule" id="MF_00422"/>
    </source>
</evidence>
<dbReference type="Pfam" id="PF00584">
    <property type="entry name" value="SecE"/>
    <property type="match status" value="1"/>
</dbReference>
<dbReference type="GO" id="GO:0006605">
    <property type="term" value="P:protein targeting"/>
    <property type="evidence" value="ECO:0007669"/>
    <property type="project" value="UniProtKB-UniRule"/>
</dbReference>
<evidence type="ECO:0000256" key="3">
    <source>
        <dbReference type="ARBA" id="ARBA00022475"/>
    </source>
</evidence>
<keyword evidence="2 9" id="KW-0813">Transport</keyword>
<evidence type="ECO:0000256" key="2">
    <source>
        <dbReference type="ARBA" id="ARBA00022448"/>
    </source>
</evidence>
<keyword evidence="5 9" id="KW-0653">Protein transport</keyword>
<dbReference type="GO" id="GO:0065002">
    <property type="term" value="P:intracellular protein transmembrane transport"/>
    <property type="evidence" value="ECO:0007669"/>
    <property type="project" value="UniProtKB-UniRule"/>
</dbReference>
<dbReference type="AlphaFoldDB" id="A0A1F5YAF4"/>
<dbReference type="HAMAP" id="MF_00422">
    <property type="entry name" value="SecE"/>
    <property type="match status" value="1"/>
</dbReference>
<dbReference type="NCBIfam" id="TIGR00964">
    <property type="entry name" value="secE_bact"/>
    <property type="match status" value="1"/>
</dbReference>
<evidence type="ECO:0000256" key="7">
    <source>
        <dbReference type="ARBA" id="ARBA00023010"/>
    </source>
</evidence>
<protein>
    <recommendedName>
        <fullName evidence="9">Protein translocase subunit SecE</fullName>
    </recommendedName>
</protein>
<comment type="subunit">
    <text evidence="9">Component of the Sec protein translocase complex. Heterotrimer consisting of SecY, SecE and SecG subunits. The heterotrimers can form oligomers, although 1 heterotrimer is thought to be able to translocate proteins. Interacts with the ribosome. Interacts with SecDF, and other proteins may be involved. Interacts with SecA.</text>
</comment>
<keyword evidence="4 9" id="KW-0812">Transmembrane</keyword>
<comment type="similarity">
    <text evidence="9">Belongs to the SecE/SEC61-gamma family.</text>
</comment>
<gene>
    <name evidence="9" type="primary">secE</name>
    <name evidence="10" type="ORF">A2Z86_12665</name>
</gene>
<evidence type="ECO:0000256" key="4">
    <source>
        <dbReference type="ARBA" id="ARBA00022692"/>
    </source>
</evidence>
<dbReference type="GO" id="GO:0005886">
    <property type="term" value="C:plasma membrane"/>
    <property type="evidence" value="ECO:0007669"/>
    <property type="project" value="UniProtKB-SubCell"/>
</dbReference>
<evidence type="ECO:0000256" key="5">
    <source>
        <dbReference type="ARBA" id="ARBA00022927"/>
    </source>
</evidence>
<dbReference type="InterPro" id="IPR001901">
    <property type="entry name" value="Translocase_SecE/Sec61-g"/>
</dbReference>
<dbReference type="PANTHER" id="PTHR33910:SF1">
    <property type="entry name" value="PROTEIN TRANSLOCASE SUBUNIT SECE"/>
    <property type="match status" value="1"/>
</dbReference>
<comment type="function">
    <text evidence="9">Essential subunit of the Sec protein translocation channel SecYEG. Clamps together the 2 halves of SecY. May contact the channel plug during translocation.</text>
</comment>
<accession>A0A1F5YAF4</accession>
<keyword evidence="6 9" id="KW-1133">Transmembrane helix</keyword>
<comment type="subcellular location">
    <subcellularLocation>
        <location evidence="9">Cell membrane</location>
        <topology evidence="9">Single-pass membrane protein</topology>
    </subcellularLocation>
    <subcellularLocation>
        <location evidence="1">Membrane</location>
    </subcellularLocation>
</comment>
<keyword evidence="7 9" id="KW-0811">Translocation</keyword>
<evidence type="ECO:0000256" key="8">
    <source>
        <dbReference type="ARBA" id="ARBA00023136"/>
    </source>
</evidence>
<dbReference type="PANTHER" id="PTHR33910">
    <property type="entry name" value="PROTEIN TRANSLOCASE SUBUNIT SECE"/>
    <property type="match status" value="1"/>
</dbReference>
<evidence type="ECO:0000256" key="6">
    <source>
        <dbReference type="ARBA" id="ARBA00022989"/>
    </source>
</evidence>
<proteinExistence type="inferred from homology"/>
<dbReference type="GO" id="GO:0043952">
    <property type="term" value="P:protein transport by the Sec complex"/>
    <property type="evidence" value="ECO:0007669"/>
    <property type="project" value="UniProtKB-UniRule"/>
</dbReference>
<dbReference type="GO" id="GO:0009306">
    <property type="term" value="P:protein secretion"/>
    <property type="evidence" value="ECO:0007669"/>
    <property type="project" value="UniProtKB-UniRule"/>
</dbReference>
<organism evidence="10 11">
    <name type="scientific">Candidatus Glassbacteria bacterium GWA2_58_10</name>
    <dbReference type="NCBI Taxonomy" id="1817865"/>
    <lineage>
        <taxon>Bacteria</taxon>
        <taxon>Candidatus Glassiibacteriota</taxon>
    </lineage>
</organism>
<dbReference type="PROSITE" id="PS01067">
    <property type="entry name" value="SECE_SEC61G"/>
    <property type="match status" value="1"/>
</dbReference>
<dbReference type="InterPro" id="IPR005807">
    <property type="entry name" value="SecE_bac"/>
</dbReference>
<keyword evidence="3 9" id="KW-1003">Cell membrane</keyword>